<dbReference type="AlphaFoldDB" id="A0AAW8Q1Y6"/>
<evidence type="ECO:0000313" key="1">
    <source>
        <dbReference type="EMBL" id="MDS1821280.1"/>
    </source>
</evidence>
<comment type="caution">
    <text evidence="1">The sequence shown here is derived from an EMBL/GenBank/DDBJ whole genome shotgun (WGS) entry which is preliminary data.</text>
</comment>
<name>A0AAW8Q1Y6_VIBPH</name>
<dbReference type="Proteomes" id="UP001253193">
    <property type="component" value="Unassembled WGS sequence"/>
</dbReference>
<protein>
    <submittedName>
        <fullName evidence="1">Uncharacterized protein</fullName>
    </submittedName>
</protein>
<proteinExistence type="predicted"/>
<organism evidence="1 2">
    <name type="scientific">Vibrio parahaemolyticus</name>
    <dbReference type="NCBI Taxonomy" id="670"/>
    <lineage>
        <taxon>Bacteria</taxon>
        <taxon>Pseudomonadati</taxon>
        <taxon>Pseudomonadota</taxon>
        <taxon>Gammaproteobacteria</taxon>
        <taxon>Vibrionales</taxon>
        <taxon>Vibrionaceae</taxon>
        <taxon>Vibrio</taxon>
    </lineage>
</organism>
<dbReference type="EMBL" id="JAUHGG010000003">
    <property type="protein sequence ID" value="MDS1821280.1"/>
    <property type="molecule type" value="Genomic_DNA"/>
</dbReference>
<gene>
    <name evidence="1" type="ORF">QX249_11450</name>
</gene>
<sequence>MNTGIREINDVFLMPEDGKPPQYSKAKNMLIIAIGADGQFYSLKKAAQMTEGSLKKAMTFAEATATDKKINSNSWQSIDSEFVKRSYPYSDFAPTIY</sequence>
<reference evidence="1" key="1">
    <citation type="submission" date="2023-06" db="EMBL/GenBank/DDBJ databases">
        <title>Genomic Diversity of Vibrio spp. and Metagenomic Analysis of Pathogens in Florida Gulf Coastal Waters Following Hurricane Ian.</title>
        <authorList>
            <person name="Brumfield K.D."/>
        </authorList>
    </citation>
    <scope>NUCLEOTIDE SEQUENCE</scope>
    <source>
        <strain evidence="1">WBS2B-138</strain>
    </source>
</reference>
<dbReference type="RefSeq" id="WP_311020154.1">
    <property type="nucleotide sequence ID" value="NZ_JAUHGG010000003.1"/>
</dbReference>
<evidence type="ECO:0000313" key="2">
    <source>
        <dbReference type="Proteomes" id="UP001253193"/>
    </source>
</evidence>
<accession>A0AAW8Q1Y6</accession>